<sequence>MHRNLKVQALIGEIRTEKFLRYEGLEKEITAIKLTVLQVGQPSPEQCHRLRLRQQQLRDLVGNKARAYVLVIQGHLYNVGDKANKLVAWLTGRDRGKDWVGTIRDKTGETHTTSEDIAKTFAQYYERLDESRATFLDKDCTDLLRDVTLQVLSSEDQGELEEDLSEEEIGQAIQELQSGKAAGLNGILVELYKCMAKDAAKYMLKMLQAARTERILPMDMRMTTIAVIPKKGKNPETCSSYWPISLLNAEVKVLAQVVANRLRNVITTVIHLDQAGFMP</sequence>
<dbReference type="PANTHER" id="PTHR19446">
    <property type="entry name" value="REVERSE TRANSCRIPTASES"/>
    <property type="match status" value="1"/>
</dbReference>
<comment type="caution">
    <text evidence="1">The sequence shown here is derived from an EMBL/GenBank/DDBJ whole genome shotgun (WGS) entry which is preliminary data.</text>
</comment>
<name>A0AAV7UH10_PLEWA</name>
<accession>A0AAV7UH10</accession>
<protein>
    <recommendedName>
        <fullName evidence="3">Reverse transcriptase domain-containing protein</fullName>
    </recommendedName>
</protein>
<keyword evidence="2" id="KW-1185">Reference proteome</keyword>
<dbReference type="Proteomes" id="UP001066276">
    <property type="component" value="Chromosome 3_1"/>
</dbReference>
<reference evidence="1" key="1">
    <citation type="journal article" date="2022" name="bioRxiv">
        <title>Sequencing and chromosome-scale assembly of the giantPleurodeles waltlgenome.</title>
        <authorList>
            <person name="Brown T."/>
            <person name="Elewa A."/>
            <person name="Iarovenko S."/>
            <person name="Subramanian E."/>
            <person name="Araus A.J."/>
            <person name="Petzold A."/>
            <person name="Susuki M."/>
            <person name="Suzuki K.-i.T."/>
            <person name="Hayashi T."/>
            <person name="Toyoda A."/>
            <person name="Oliveira C."/>
            <person name="Osipova E."/>
            <person name="Leigh N.D."/>
            <person name="Simon A."/>
            <person name="Yun M.H."/>
        </authorList>
    </citation>
    <scope>NUCLEOTIDE SEQUENCE</scope>
    <source>
        <strain evidence="1">20211129_DDA</strain>
        <tissue evidence="1">Liver</tissue>
    </source>
</reference>
<dbReference type="EMBL" id="JANPWB010000005">
    <property type="protein sequence ID" value="KAJ1188315.1"/>
    <property type="molecule type" value="Genomic_DNA"/>
</dbReference>
<evidence type="ECO:0000313" key="1">
    <source>
        <dbReference type="EMBL" id="KAJ1188315.1"/>
    </source>
</evidence>
<gene>
    <name evidence="1" type="ORF">NDU88_005076</name>
</gene>
<organism evidence="1 2">
    <name type="scientific">Pleurodeles waltl</name>
    <name type="common">Iberian ribbed newt</name>
    <dbReference type="NCBI Taxonomy" id="8319"/>
    <lineage>
        <taxon>Eukaryota</taxon>
        <taxon>Metazoa</taxon>
        <taxon>Chordata</taxon>
        <taxon>Craniata</taxon>
        <taxon>Vertebrata</taxon>
        <taxon>Euteleostomi</taxon>
        <taxon>Amphibia</taxon>
        <taxon>Batrachia</taxon>
        <taxon>Caudata</taxon>
        <taxon>Salamandroidea</taxon>
        <taxon>Salamandridae</taxon>
        <taxon>Pleurodelinae</taxon>
        <taxon>Pleurodeles</taxon>
    </lineage>
</organism>
<proteinExistence type="predicted"/>
<evidence type="ECO:0000313" key="2">
    <source>
        <dbReference type="Proteomes" id="UP001066276"/>
    </source>
</evidence>
<dbReference type="AlphaFoldDB" id="A0AAV7UH10"/>
<evidence type="ECO:0008006" key="3">
    <source>
        <dbReference type="Google" id="ProtNLM"/>
    </source>
</evidence>